<dbReference type="InterPro" id="IPR037069">
    <property type="entry name" value="AcylCoA_DH/ox_N_sf"/>
</dbReference>
<proteinExistence type="predicted"/>
<dbReference type="AlphaFoldDB" id="A0A8J7HR92"/>
<dbReference type="GO" id="GO:0006552">
    <property type="term" value="P:L-leucine catabolic process"/>
    <property type="evidence" value="ECO:0007669"/>
    <property type="project" value="TreeGrafter"/>
</dbReference>
<dbReference type="Gene3D" id="1.10.540.10">
    <property type="entry name" value="Acyl-CoA dehydrogenase/oxidase, N-terminal domain"/>
    <property type="match status" value="1"/>
</dbReference>
<dbReference type="InterPro" id="IPR013786">
    <property type="entry name" value="AcylCoA_DH/ox_N"/>
</dbReference>
<dbReference type="Gene3D" id="2.40.110.10">
    <property type="entry name" value="Butyryl-CoA Dehydrogenase, subunit A, domain 2"/>
    <property type="match status" value="1"/>
</dbReference>
<dbReference type="Proteomes" id="UP000632766">
    <property type="component" value="Unassembled WGS sequence"/>
</dbReference>
<feature type="domain" description="Acyl-CoA dehydrogenase C-terminal" evidence="4">
    <location>
        <begin position="235"/>
        <end position="369"/>
    </location>
</feature>
<dbReference type="Pfam" id="PF08028">
    <property type="entry name" value="Acyl-CoA_dh_2"/>
    <property type="match status" value="1"/>
</dbReference>
<dbReference type="SUPFAM" id="SSF56645">
    <property type="entry name" value="Acyl-CoA dehydrogenase NM domain-like"/>
    <property type="match status" value="1"/>
</dbReference>
<keyword evidence="6" id="KW-1185">Reference proteome</keyword>
<dbReference type="GO" id="GO:0008470">
    <property type="term" value="F:3-methylbutanoyl-CoA dehydrogenase activity"/>
    <property type="evidence" value="ECO:0007669"/>
    <property type="project" value="TreeGrafter"/>
</dbReference>
<organism evidence="5 6">
    <name type="scientific">Amazonocrinis nigriterrae CENA67</name>
    <dbReference type="NCBI Taxonomy" id="2794033"/>
    <lineage>
        <taxon>Bacteria</taxon>
        <taxon>Bacillati</taxon>
        <taxon>Cyanobacteriota</taxon>
        <taxon>Cyanophyceae</taxon>
        <taxon>Nostocales</taxon>
        <taxon>Nostocaceae</taxon>
        <taxon>Amazonocrinis</taxon>
        <taxon>Amazonocrinis nigriterrae</taxon>
    </lineage>
</organism>
<dbReference type="InterPro" id="IPR046373">
    <property type="entry name" value="Acyl-CoA_Oxase/DH_mid-dom_sf"/>
</dbReference>
<keyword evidence="2" id="KW-0560">Oxidoreductase</keyword>
<evidence type="ECO:0000259" key="3">
    <source>
        <dbReference type="Pfam" id="PF02771"/>
    </source>
</evidence>
<dbReference type="FunFam" id="2.40.110.10:FF:000020">
    <property type="entry name" value="Putative acyl-CoA dehydrogenase YdbM"/>
    <property type="match status" value="1"/>
</dbReference>
<dbReference type="PANTHER" id="PTHR43884">
    <property type="entry name" value="ACYL-COA DEHYDROGENASE"/>
    <property type="match status" value="1"/>
</dbReference>
<keyword evidence="1" id="KW-0285">Flavoprotein</keyword>
<evidence type="ECO:0000313" key="5">
    <source>
        <dbReference type="EMBL" id="MBH8564553.1"/>
    </source>
</evidence>
<gene>
    <name evidence="5" type="ORF">I8748_20595</name>
</gene>
<dbReference type="Gene3D" id="1.20.140.10">
    <property type="entry name" value="Butyryl-CoA Dehydrogenase, subunit A, domain 3"/>
    <property type="match status" value="1"/>
</dbReference>
<dbReference type="RefSeq" id="WP_198126386.1">
    <property type="nucleotide sequence ID" value="NZ_JAECZC010000046.1"/>
</dbReference>
<dbReference type="Pfam" id="PF02771">
    <property type="entry name" value="Acyl-CoA_dh_N"/>
    <property type="match status" value="1"/>
</dbReference>
<dbReference type="InterPro" id="IPR009100">
    <property type="entry name" value="AcylCoA_DH/oxidase_NM_dom_sf"/>
</dbReference>
<dbReference type="PANTHER" id="PTHR43884:SF12">
    <property type="entry name" value="ISOVALERYL-COA DEHYDROGENASE, MITOCHONDRIAL-RELATED"/>
    <property type="match status" value="1"/>
</dbReference>
<dbReference type="PIRSF" id="PIRSF016578">
    <property type="entry name" value="HsaA"/>
    <property type="match status" value="1"/>
</dbReference>
<feature type="domain" description="Acyl-CoA dehydrogenase/oxidase N-terminal" evidence="3">
    <location>
        <begin position="16"/>
        <end position="108"/>
    </location>
</feature>
<protein>
    <submittedName>
        <fullName evidence="5">Acyl-CoA dehydrogenase family protein</fullName>
    </submittedName>
</protein>
<dbReference type="InterPro" id="IPR036250">
    <property type="entry name" value="AcylCo_DH-like_C"/>
</dbReference>
<name>A0A8J7HR92_9NOST</name>
<accession>A0A8J7HR92</accession>
<reference evidence="5 6" key="1">
    <citation type="journal article" date="2021" name="Int. J. Syst. Evol. Microbiol.">
        <title>Amazonocrinis nigriterrae gen. nov., sp. nov., Atlanticothrix silvestris gen. nov., sp. nov. and Dendronalium phyllosphericum gen. nov., sp. nov., nostocacean cyanobacteria from Brazilian environments.</title>
        <authorList>
            <person name="Alvarenga D.O."/>
            <person name="Andreote A.P.D."/>
            <person name="Branco L.H.Z."/>
            <person name="Delbaje E."/>
            <person name="Cruz R.B."/>
            <person name="Varani A.M."/>
            <person name="Fiore M.F."/>
        </authorList>
    </citation>
    <scope>NUCLEOTIDE SEQUENCE [LARGE SCALE GENOMIC DNA]</scope>
    <source>
        <strain evidence="5 6">CENA67</strain>
    </source>
</reference>
<comment type="caution">
    <text evidence="5">The sequence shown here is derived from an EMBL/GenBank/DDBJ whole genome shotgun (WGS) entry which is preliminary data.</text>
</comment>
<dbReference type="InterPro" id="IPR013107">
    <property type="entry name" value="Acyl-CoA_DH_C"/>
</dbReference>
<dbReference type="SUPFAM" id="SSF47203">
    <property type="entry name" value="Acyl-CoA dehydrogenase C-terminal domain-like"/>
    <property type="match status" value="1"/>
</dbReference>
<evidence type="ECO:0000256" key="2">
    <source>
        <dbReference type="ARBA" id="ARBA00023002"/>
    </source>
</evidence>
<dbReference type="EMBL" id="JAECZC010000046">
    <property type="protein sequence ID" value="MBH8564553.1"/>
    <property type="molecule type" value="Genomic_DNA"/>
</dbReference>
<sequence>MVTVLKESTDFLAIATTLAEEFAKTAVLRDAKGGTPTEELKKLRESGLLNLVIPKEYGGIGETWPKALKVVREIAKTDGSVGQLLGYHYFNTAIPRFFGTPEQYAEFSTASARHNWFWSDAANPRDPDSILTPDGENFRLNGLKNFATGTKCSDVVIVGGRREDLGNEVYAVIPSDREGLQINDDWNYIGQRQTESGSVAFHNVLIRREEILGNPDSNDPPRPFATLFTPLGQLVFVHLYLGIALGAFAEAKKYTLTHTRPWIISPAETAAQDPYIIEQYGNMWVDLAATISHADHVTLLAQAAWEKGEELTVAERGELAVSVASAKVLSTRVALDVTNKIFEVTGARSAANKYRFDRYWRNVRTHTLHDPVAYKVYEVGNWVLNGQMPNFTLYT</sequence>
<dbReference type="GO" id="GO:0050660">
    <property type="term" value="F:flavin adenine dinucleotide binding"/>
    <property type="evidence" value="ECO:0007669"/>
    <property type="project" value="InterPro"/>
</dbReference>
<evidence type="ECO:0000259" key="4">
    <source>
        <dbReference type="Pfam" id="PF08028"/>
    </source>
</evidence>
<evidence type="ECO:0000256" key="1">
    <source>
        <dbReference type="ARBA" id="ARBA00022630"/>
    </source>
</evidence>
<evidence type="ECO:0000313" key="6">
    <source>
        <dbReference type="Proteomes" id="UP000632766"/>
    </source>
</evidence>